<dbReference type="PANTHER" id="PTHR43289:SF6">
    <property type="entry name" value="SERINE_THREONINE-PROTEIN KINASE NEKL-3"/>
    <property type="match status" value="1"/>
</dbReference>
<dbReference type="EMBL" id="JAPDDT010000002">
    <property type="protein sequence ID" value="MCW1922456.1"/>
    <property type="molecule type" value="Genomic_DNA"/>
</dbReference>
<evidence type="ECO:0000256" key="4">
    <source>
        <dbReference type="ARBA" id="ARBA00022840"/>
    </source>
</evidence>
<dbReference type="InterPro" id="IPR011009">
    <property type="entry name" value="Kinase-like_dom_sf"/>
</dbReference>
<keyword evidence="5" id="KW-1133">Transmembrane helix</keyword>
<dbReference type="InterPro" id="IPR000719">
    <property type="entry name" value="Prot_kinase_dom"/>
</dbReference>
<dbReference type="InterPro" id="IPR011990">
    <property type="entry name" value="TPR-like_helical_dom_sf"/>
</dbReference>
<dbReference type="RefSeq" id="WP_264486563.1">
    <property type="nucleotide sequence ID" value="NZ_JAPDDT010000002.1"/>
</dbReference>
<keyword evidence="3 7" id="KW-0418">Kinase</keyword>
<protein>
    <submittedName>
        <fullName evidence="7">Serine/threonine-protein kinase</fullName>
    </submittedName>
</protein>
<dbReference type="InterPro" id="IPR019734">
    <property type="entry name" value="TPR_rpt"/>
</dbReference>
<dbReference type="Gene3D" id="3.30.200.20">
    <property type="entry name" value="Phosphorylase Kinase, domain 1"/>
    <property type="match status" value="1"/>
</dbReference>
<keyword evidence="5" id="KW-0812">Transmembrane</keyword>
<dbReference type="Pfam" id="PF13432">
    <property type="entry name" value="TPR_16"/>
    <property type="match status" value="1"/>
</dbReference>
<evidence type="ECO:0000256" key="2">
    <source>
        <dbReference type="ARBA" id="ARBA00022741"/>
    </source>
</evidence>
<gene>
    <name evidence="7" type="ORF">OKA05_07810</name>
</gene>
<feature type="transmembrane region" description="Helical" evidence="5">
    <location>
        <begin position="407"/>
        <end position="430"/>
    </location>
</feature>
<keyword evidence="2" id="KW-0547">Nucleotide-binding</keyword>
<dbReference type="CDD" id="cd14014">
    <property type="entry name" value="STKc_PknB_like"/>
    <property type="match status" value="1"/>
</dbReference>
<name>A0ABT3GFS7_9BACT</name>
<dbReference type="SMART" id="SM00220">
    <property type="entry name" value="S_TKc"/>
    <property type="match status" value="1"/>
</dbReference>
<evidence type="ECO:0000313" key="8">
    <source>
        <dbReference type="Proteomes" id="UP001320876"/>
    </source>
</evidence>
<sequence length="1008" mass="111105">MNSSPDPVIALFNEALGLAPEERVRYLDHACGGDAALRERVKSLLLAHDRAGDFMGEPVAILQQGTASEPAGEAAGDRIGPYKLLQQIGEGGCGVVFMAEQEEPIRRRVALKLVKPGMDTKSVITRFEAERQALAMMDHPNIAKVFDAGVTPTGRPYFVMELIHGIRITEFCDESALSTTERLELFVQVCHAVQHAHQKGIIHRDIKPSNILVTRTSAGDALPMVIDFGVAKAITGQRLTDNTLFTAFEMLIGTPAYMSPEQAAFTNVDVDTRTDIYGLGVLLYELLTGTTPFDARELLKVGLDEIRRVILDRDPVLPSTRLKCMEAGDLTATAQHRQSEPLRLIRVVRGDLDWIVMKAMEKDRARRYPTANALATDVQRYLADETITARPPGSLYKLRKWMVRNRLLAGSLLVIGLLLSAALAITSILLSREREARRQADLEKRRAQAAAATSQQVVTFLKETLAGVAPSAAKGRDTRMLREILDRANHRIAEGLAGQPEAEAELRYIFGVVYADLGAYKTSEQMFRRVLELLGRVSLPESVGAARAHSFLGLVLLRQSRWNESEAELQAALDLWKRLGLLEEIRAVETLANLSVLRRLEGRLEEAESLSRRVLELRRKILPPADSRILSASSNLGSVLVAAGKISEAEQLFRQLIEERKNREETEDHSIALIHHALGAVLQRQGKSGEARECYERAVAIRREMLVKGHPHLTSSLMALANLQRAAGKTGEAEALYREAFENSRNRTDEEDPTATAKALEDLIKLMLVQKKRIEVDALFSELMPPGFPITLENVPLWKIRAEFLARTGKWAEAMALGEKLVALQPGDHELYHTLAPLLIAEGEIEAYRELCDRILKRFVAPTDPFLADRMAKDCLIMPSAEGDVKAAAALAEVAVSKGAGRASSPLFHFCKALAEYRQGNFAEAIEWAEKVKGLLPHAAVEAGAILAMANHQLKQFDAARAHLAGSSAAFAKLPSLESGDLGGDWRDWIIARTLLAEARTLIEGSAR</sequence>
<keyword evidence="5" id="KW-0472">Membrane</keyword>
<evidence type="ECO:0000256" key="3">
    <source>
        <dbReference type="ARBA" id="ARBA00022777"/>
    </source>
</evidence>
<dbReference type="SMART" id="SM00028">
    <property type="entry name" value="TPR"/>
    <property type="match status" value="8"/>
</dbReference>
<dbReference type="Proteomes" id="UP001320876">
    <property type="component" value="Unassembled WGS sequence"/>
</dbReference>
<dbReference type="Gene3D" id="1.25.40.10">
    <property type="entry name" value="Tetratricopeptide repeat domain"/>
    <property type="match status" value="3"/>
</dbReference>
<evidence type="ECO:0000256" key="1">
    <source>
        <dbReference type="ARBA" id="ARBA00022679"/>
    </source>
</evidence>
<dbReference type="PROSITE" id="PS50011">
    <property type="entry name" value="PROTEIN_KINASE_DOM"/>
    <property type="match status" value="1"/>
</dbReference>
<comment type="caution">
    <text evidence="7">The sequence shown here is derived from an EMBL/GenBank/DDBJ whole genome shotgun (WGS) entry which is preliminary data.</text>
</comment>
<proteinExistence type="predicted"/>
<dbReference type="InterPro" id="IPR008271">
    <property type="entry name" value="Ser/Thr_kinase_AS"/>
</dbReference>
<dbReference type="PROSITE" id="PS00108">
    <property type="entry name" value="PROTEIN_KINASE_ST"/>
    <property type="match status" value="1"/>
</dbReference>
<evidence type="ECO:0000256" key="5">
    <source>
        <dbReference type="SAM" id="Phobius"/>
    </source>
</evidence>
<dbReference type="Gene3D" id="1.10.510.10">
    <property type="entry name" value="Transferase(Phosphotransferase) domain 1"/>
    <property type="match status" value="1"/>
</dbReference>
<dbReference type="Pfam" id="PF00069">
    <property type="entry name" value="Pkinase"/>
    <property type="match status" value="1"/>
</dbReference>
<accession>A0ABT3GFS7</accession>
<dbReference type="PANTHER" id="PTHR43289">
    <property type="entry name" value="MITOGEN-ACTIVATED PROTEIN KINASE KINASE KINASE 20-RELATED"/>
    <property type="match status" value="1"/>
</dbReference>
<reference evidence="7 8" key="1">
    <citation type="submission" date="2022-10" db="EMBL/GenBank/DDBJ databases">
        <title>Luteolibacter arcticus strain CCTCC AB 2014275, whole genome shotgun sequencing project.</title>
        <authorList>
            <person name="Zhao G."/>
            <person name="Shen L."/>
        </authorList>
    </citation>
    <scope>NUCLEOTIDE SEQUENCE [LARGE SCALE GENOMIC DNA]</scope>
    <source>
        <strain evidence="7 8">CCTCC AB 2014275</strain>
    </source>
</reference>
<keyword evidence="4" id="KW-0067">ATP-binding</keyword>
<dbReference type="GO" id="GO:0016301">
    <property type="term" value="F:kinase activity"/>
    <property type="evidence" value="ECO:0007669"/>
    <property type="project" value="UniProtKB-KW"/>
</dbReference>
<feature type="domain" description="Protein kinase" evidence="6">
    <location>
        <begin position="82"/>
        <end position="382"/>
    </location>
</feature>
<dbReference type="SUPFAM" id="SSF48452">
    <property type="entry name" value="TPR-like"/>
    <property type="match status" value="2"/>
</dbReference>
<dbReference type="Pfam" id="PF13424">
    <property type="entry name" value="TPR_12"/>
    <property type="match status" value="3"/>
</dbReference>
<keyword evidence="1" id="KW-0808">Transferase</keyword>
<dbReference type="Pfam" id="PF13428">
    <property type="entry name" value="TPR_14"/>
    <property type="match status" value="1"/>
</dbReference>
<evidence type="ECO:0000313" key="7">
    <source>
        <dbReference type="EMBL" id="MCW1922456.1"/>
    </source>
</evidence>
<dbReference type="SUPFAM" id="SSF56112">
    <property type="entry name" value="Protein kinase-like (PK-like)"/>
    <property type="match status" value="1"/>
</dbReference>
<organism evidence="7 8">
    <name type="scientific">Luteolibacter arcticus</name>
    <dbReference type="NCBI Taxonomy" id="1581411"/>
    <lineage>
        <taxon>Bacteria</taxon>
        <taxon>Pseudomonadati</taxon>
        <taxon>Verrucomicrobiota</taxon>
        <taxon>Verrucomicrobiia</taxon>
        <taxon>Verrucomicrobiales</taxon>
        <taxon>Verrucomicrobiaceae</taxon>
        <taxon>Luteolibacter</taxon>
    </lineage>
</organism>
<evidence type="ECO:0000259" key="6">
    <source>
        <dbReference type="PROSITE" id="PS50011"/>
    </source>
</evidence>
<keyword evidence="8" id="KW-1185">Reference proteome</keyword>